<dbReference type="InterPro" id="IPR038575">
    <property type="entry name" value="E6_sf"/>
</dbReference>
<evidence type="ECO:0000256" key="6">
    <source>
        <dbReference type="ARBA" id="ARBA00022723"/>
    </source>
</evidence>
<evidence type="ECO:0000256" key="7">
    <source>
        <dbReference type="ARBA" id="ARBA00022771"/>
    </source>
</evidence>
<dbReference type="GO" id="GO:0039648">
    <property type="term" value="P:symbiont-mediated perturbation of host ubiquitin-like protein modification"/>
    <property type="evidence" value="ECO:0007669"/>
    <property type="project" value="UniProtKB-UniRule"/>
</dbReference>
<dbReference type="GO" id="GO:0052170">
    <property type="term" value="P:symbiont-mediated suppression of host innate immune response"/>
    <property type="evidence" value="ECO:0007669"/>
    <property type="project" value="UniProtKB-KW"/>
</dbReference>
<evidence type="ECO:0000313" key="18">
    <source>
        <dbReference type="EMBL" id="AHJ81402.1"/>
    </source>
</evidence>
<evidence type="ECO:0000256" key="9">
    <source>
        <dbReference type="ARBA" id="ARBA00023015"/>
    </source>
</evidence>
<feature type="zinc finger region" evidence="16">
    <location>
        <begin position="98"/>
        <end position="134"/>
    </location>
</feature>
<dbReference type="Proteomes" id="UP000139850">
    <property type="component" value="Segment"/>
</dbReference>
<keyword evidence="5 16" id="KW-1090">Inhibition of host innate immune response by virus</keyword>
<dbReference type="GO" id="GO:0006351">
    <property type="term" value="P:DNA-templated transcription"/>
    <property type="evidence" value="ECO:0007669"/>
    <property type="project" value="UniProtKB-UniRule"/>
</dbReference>
<feature type="zinc finger region" evidence="16">
    <location>
        <begin position="25"/>
        <end position="61"/>
    </location>
</feature>
<evidence type="ECO:0000256" key="4">
    <source>
        <dbReference type="ARBA" id="ARBA00022581"/>
    </source>
</evidence>
<dbReference type="GeneID" id="37618291"/>
<dbReference type="GO" id="GO:0008270">
    <property type="term" value="F:zinc ion binding"/>
    <property type="evidence" value="ECO:0007669"/>
    <property type="project" value="UniProtKB-KW"/>
</dbReference>
<keyword evidence="7 16" id="KW-0863">Zinc-finger</keyword>
<dbReference type="SUPFAM" id="SSF161229">
    <property type="entry name" value="E6 C-terminal domain-like"/>
    <property type="match status" value="2"/>
</dbReference>
<reference evidence="18 19" key="1">
    <citation type="journal article" date="2014" name="Genome Biol. Evol.">
        <title>Novel papillomaviruses in free-ranging Iberian bats: no virus-host co-evolution, no strict host specificity, and hints for recombination.</title>
        <authorList>
            <person name="Garcia-Perez R."/>
            <person name="Ibanez C."/>
            <person name="Godinez J.M."/>
            <person name="Arechiga N."/>
            <person name="Garin I."/>
            <person name="Perez-Suarez G."/>
            <person name="de Paz O."/>
            <person name="Juste J."/>
            <person name="Echevarria J.E."/>
            <person name="Bravo I.G."/>
        </authorList>
    </citation>
    <scope>NUCLEOTIDE SEQUENCE [LARGE SCALE GENOMIC DNA]</scope>
</reference>
<keyword evidence="4 16" id="KW-0945">Host-virus interaction</keyword>
<dbReference type="GO" id="GO:0052150">
    <property type="term" value="P:symbiont-mediated perturbation of host apoptosis"/>
    <property type="evidence" value="ECO:0007669"/>
    <property type="project" value="UniProtKB-KW"/>
</dbReference>
<evidence type="ECO:0000256" key="3">
    <source>
        <dbReference type="ARBA" id="ARBA00022562"/>
    </source>
</evidence>
<keyword evidence="9 16" id="KW-0805">Transcription regulation</keyword>
<evidence type="ECO:0000256" key="10">
    <source>
        <dbReference type="ARBA" id="ARBA00023125"/>
    </source>
</evidence>
<evidence type="ECO:0000256" key="13">
    <source>
        <dbReference type="ARBA" id="ARBA00023200"/>
    </source>
</evidence>
<dbReference type="Gene3D" id="3.30.240.40">
    <property type="entry name" value="E6 early regulatory protein"/>
    <property type="match status" value="2"/>
</dbReference>
<evidence type="ECO:0000256" key="17">
    <source>
        <dbReference type="RuleBase" id="RU363123"/>
    </source>
</evidence>
<dbReference type="KEGG" id="vg:37618291"/>
<evidence type="ECO:0000256" key="1">
    <source>
        <dbReference type="ARBA" id="ARBA00006346"/>
    </source>
</evidence>
<evidence type="ECO:0000256" key="12">
    <source>
        <dbReference type="ARBA" id="ARBA00023163"/>
    </source>
</evidence>
<comment type="function">
    <text evidence="16">Plays a major role in the induction and maintenance of cellular transformation. E6 associates with host UBE3A/E6-AP ubiquitin-protein ligase and modulates its activity. Protects host keratinocytes from apoptosis by mediating the degradation of host BAK1. May also inhibit host immune response.</text>
</comment>
<comment type="subunit">
    <text evidence="16">Forms homodimers. Interacts with ubiquitin-protein ligase UBE3A/E6-AP; this interaction stimulates UBE3A ubiquitin activity. Interacts with host BAK1.</text>
</comment>
<keyword evidence="8 16" id="KW-0862">Zinc</keyword>
<keyword evidence="13 16" id="KW-1035">Host cytoplasm</keyword>
<keyword evidence="11 16" id="KW-0010">Activator</keyword>
<organism evidence="18 19">
    <name type="scientific">Rhinolophus ferrumequinum papillomavirus 1</name>
    <dbReference type="NCBI Taxonomy" id="1464074"/>
    <lineage>
        <taxon>Viruses</taxon>
        <taxon>Monodnaviria</taxon>
        <taxon>Shotokuvirae</taxon>
        <taxon>Cossaviricota</taxon>
        <taxon>Papovaviricetes</taxon>
        <taxon>Zurhausenvirales</taxon>
        <taxon>Papillomaviridae</taxon>
        <taxon>Firstpapillomavirinae</taxon>
        <taxon>Treisdeltapapillomavirus</taxon>
        <taxon>Treisdeltapapillomavirus 1</taxon>
    </lineage>
</organism>
<comment type="subcellular location">
    <subcellularLocation>
        <location evidence="16 17">Host cytoplasm</location>
    </subcellularLocation>
    <subcellularLocation>
        <location evidence="16 17">Host nucleus</location>
    </subcellularLocation>
</comment>
<keyword evidence="10 16" id="KW-0238">DNA-binding</keyword>
<dbReference type="GO" id="GO:0042025">
    <property type="term" value="C:host cell nucleus"/>
    <property type="evidence" value="ECO:0007669"/>
    <property type="project" value="UniProtKB-SubCell"/>
</dbReference>
<keyword evidence="12 16" id="KW-0804">Transcription</keyword>
<dbReference type="HAMAP" id="MF_04006">
    <property type="entry name" value="HPV_E6"/>
    <property type="match status" value="1"/>
</dbReference>
<evidence type="ECO:0000256" key="8">
    <source>
        <dbReference type="ARBA" id="ARBA00022833"/>
    </source>
</evidence>
<evidence type="ECO:0000256" key="14">
    <source>
        <dbReference type="ARBA" id="ARBA00023280"/>
    </source>
</evidence>
<protein>
    <recommendedName>
        <fullName evidence="16 17">Protein E6</fullName>
    </recommendedName>
</protein>
<dbReference type="GO" id="GO:0030430">
    <property type="term" value="C:host cell cytoplasm"/>
    <property type="evidence" value="ECO:0007669"/>
    <property type="project" value="UniProtKB-SubCell"/>
</dbReference>
<keyword evidence="14 16" id="KW-0899">Viral immunoevasion</keyword>
<keyword evidence="15 16" id="KW-1119">Modulation of host cell apoptosis by virus</keyword>
<accession>W8E8M7</accession>
<dbReference type="RefSeq" id="YP_009507324.1">
    <property type="nucleotide sequence ID" value="NC_038527.1"/>
</dbReference>
<dbReference type="GO" id="GO:0039502">
    <property type="term" value="P:symbiont-mediated suppression of host type I interferon-mediated signaling pathway"/>
    <property type="evidence" value="ECO:0007669"/>
    <property type="project" value="UniProtKB-UniRule"/>
</dbReference>
<dbReference type="InterPro" id="IPR001334">
    <property type="entry name" value="E6"/>
</dbReference>
<name>W8E8M7_9PAPI</name>
<comment type="similarity">
    <text evidence="1 16 17">Belongs to the papillomaviridae E6 protein family.</text>
</comment>
<dbReference type="Pfam" id="PF00518">
    <property type="entry name" value="E6"/>
    <property type="match status" value="1"/>
</dbReference>
<dbReference type="OrthoDB" id="27353at10239"/>
<keyword evidence="3 16" id="KW-1048">Host nucleus</keyword>
<dbReference type="GO" id="GO:0006355">
    <property type="term" value="P:regulation of DNA-templated transcription"/>
    <property type="evidence" value="ECO:0007669"/>
    <property type="project" value="UniProtKB-UniRule"/>
</dbReference>
<evidence type="ECO:0000256" key="11">
    <source>
        <dbReference type="ARBA" id="ARBA00023159"/>
    </source>
</evidence>
<evidence type="ECO:0000313" key="19">
    <source>
        <dbReference type="Proteomes" id="UP000139850"/>
    </source>
</evidence>
<gene>
    <name evidence="16 18" type="primary">E6</name>
</gene>
<evidence type="ECO:0000256" key="5">
    <source>
        <dbReference type="ARBA" id="ARBA00022632"/>
    </source>
</evidence>
<proteinExistence type="inferred from homology"/>
<dbReference type="EMBL" id="KC858266">
    <property type="protein sequence ID" value="AHJ81402.1"/>
    <property type="molecule type" value="Genomic_DNA"/>
</dbReference>
<evidence type="ECO:0000256" key="16">
    <source>
        <dbReference type="HAMAP-Rule" id="MF_04006"/>
    </source>
</evidence>
<keyword evidence="19" id="KW-1185">Reference proteome</keyword>
<dbReference type="SMR" id="W8E8M7"/>
<keyword evidence="6 16" id="KW-0479">Metal-binding</keyword>
<evidence type="ECO:0000256" key="15">
    <source>
        <dbReference type="ARBA" id="ARBA00023323"/>
    </source>
</evidence>
<keyword evidence="2 16" id="KW-0244">Early protein</keyword>
<dbReference type="GO" id="GO:0003677">
    <property type="term" value="F:DNA binding"/>
    <property type="evidence" value="ECO:0007669"/>
    <property type="project" value="UniProtKB-UniRule"/>
</dbReference>
<evidence type="ECO:0000256" key="2">
    <source>
        <dbReference type="ARBA" id="ARBA00022518"/>
    </source>
</evidence>
<comment type="caution">
    <text evidence="16">Lacks conserved residue(s) required for the propagation of feature annotation.</text>
</comment>
<sequence length="139" mass="15963">MARVFSLKVLAESSGVQLPEFPIACFYCANWLTQHENILYEHASLLIVWKNDVPFACCQRCIKTCAKIDFLMFYGRAVPYQQFGEISSLEWDEAILRCVSCLRKLNEYEKDDIASRNGTVYLIKDSFRAPCCLCRAGLQ</sequence>